<dbReference type="SUPFAM" id="SSF89796">
    <property type="entry name" value="CoA-transferase family III (CaiB/BaiF)"/>
    <property type="match status" value="2"/>
</dbReference>
<dbReference type="GO" id="GO:0016740">
    <property type="term" value="F:transferase activity"/>
    <property type="evidence" value="ECO:0007669"/>
    <property type="project" value="UniProtKB-KW"/>
</dbReference>
<organism evidence="1 2">
    <name type="scientific">Marinobacterium iners DSM 11526</name>
    <dbReference type="NCBI Taxonomy" id="1122198"/>
    <lineage>
        <taxon>Bacteria</taxon>
        <taxon>Pseudomonadati</taxon>
        <taxon>Pseudomonadota</taxon>
        <taxon>Gammaproteobacteria</taxon>
        <taxon>Oceanospirillales</taxon>
        <taxon>Oceanospirillaceae</taxon>
        <taxon>Marinobacterium</taxon>
    </lineage>
</organism>
<keyword evidence="2" id="KW-1185">Reference proteome</keyword>
<name>A0A1H3XYB7_9GAMM</name>
<evidence type="ECO:0000313" key="1">
    <source>
        <dbReference type="EMBL" id="SEA04449.1"/>
    </source>
</evidence>
<dbReference type="InterPro" id="IPR023606">
    <property type="entry name" value="CoA-Trfase_III_dom_1_sf"/>
</dbReference>
<keyword evidence="1" id="KW-0808">Transferase</keyword>
<dbReference type="InterPro" id="IPR050509">
    <property type="entry name" value="CoA-transferase_III"/>
</dbReference>
<accession>A0A1H3XYB7</accession>
<dbReference type="STRING" id="1122198.SAMN02745729_101314"/>
<reference evidence="2" key="1">
    <citation type="submission" date="2016-10" db="EMBL/GenBank/DDBJ databases">
        <authorList>
            <person name="Varghese N."/>
            <person name="Submissions S."/>
        </authorList>
    </citation>
    <scope>NUCLEOTIDE SEQUENCE [LARGE SCALE GENOMIC DNA]</scope>
    <source>
        <strain evidence="2">DSM 11526</strain>
    </source>
</reference>
<dbReference type="Gene3D" id="3.30.1540.10">
    <property type="entry name" value="formyl-coa transferase, domain 3"/>
    <property type="match status" value="1"/>
</dbReference>
<proteinExistence type="predicted"/>
<evidence type="ECO:0000313" key="2">
    <source>
        <dbReference type="Proteomes" id="UP000242469"/>
    </source>
</evidence>
<sequence>MRSMLDSLTLTWHSRCDHDGWAPFVSAVNLLAKSLGINVLPGETLQAEPDCLAFGLQGCGQNEVRVVTATGIPGMAPSESVLQAQCGIMSVHGRSGGGAQALGLPYVSALSAILALQGGLAVLVSAQQGRPYRDVWVSMLGAGLISIGQYLAGATAADEAESILPDSSSPSFRPPFVSSDGVRFELETLTPEPWRQFWEQVDLPDAVAGRAWRGFLMRYARAESPMPEACMQALAQLPFARIQALAEAAGVAVIPLKNWREAEASAMAPRLWQVQQGPIAPALRQAGEDATLPLAGIRVMESCRRIQGPLAGHLLSLAGAKVLRLEPPGGDPLRAMPPCVNGCSVRFDAISACKQVTEVDIRTTEGRDSIAASLPETDVFLQNWAPGKDRALGLDFDMMTSHQPGLVYTYAGGWGTEKTDLPGTDFVVQAWSGVASVIAEQSGEKGGSLFTVLDVLGGAMATLGATAGLLYRALDQRGVRIESSLLGGAELLLQLVRNYQSRPIFETVVSTGQGLLAIECNTDCEYRALCNLAGIEHCSKAELLPQLQDRLLSRTAQYWETRLRAERVPASVVIEHLSDLCTCEITQPYLICRDYAAVQSPWRFI</sequence>
<dbReference type="InterPro" id="IPR003673">
    <property type="entry name" value="CoA-Trfase_fam_III"/>
</dbReference>
<dbReference type="PANTHER" id="PTHR48228">
    <property type="entry name" value="SUCCINYL-COA--D-CITRAMALATE COA-TRANSFERASE"/>
    <property type="match status" value="1"/>
</dbReference>
<dbReference type="Gene3D" id="3.40.50.10540">
    <property type="entry name" value="Crotonobetainyl-coa:carnitine coa-transferase, domain 1"/>
    <property type="match status" value="2"/>
</dbReference>
<protein>
    <submittedName>
        <fullName evidence="1">Crotonobetainyl-CoA:carnitine CoA-transferase CaiB</fullName>
    </submittedName>
</protein>
<dbReference type="AlphaFoldDB" id="A0A1H3XYB7"/>
<dbReference type="EMBL" id="FNRJ01000001">
    <property type="protein sequence ID" value="SEA04449.1"/>
    <property type="molecule type" value="Genomic_DNA"/>
</dbReference>
<dbReference type="Pfam" id="PF02515">
    <property type="entry name" value="CoA_transf_3"/>
    <property type="match status" value="2"/>
</dbReference>
<gene>
    <name evidence="1" type="ORF">SAMN02745729_101314</name>
</gene>
<dbReference type="InterPro" id="IPR044855">
    <property type="entry name" value="CoA-Trfase_III_dom3_sf"/>
</dbReference>
<dbReference type="Proteomes" id="UP000242469">
    <property type="component" value="Unassembled WGS sequence"/>
</dbReference>
<dbReference type="PANTHER" id="PTHR48228:SF5">
    <property type="entry name" value="ALPHA-METHYLACYL-COA RACEMASE"/>
    <property type="match status" value="1"/>
</dbReference>